<evidence type="ECO:0000256" key="1">
    <source>
        <dbReference type="ARBA" id="ARBA00004496"/>
    </source>
</evidence>
<dbReference type="PANTHER" id="PTHR33202:SF2">
    <property type="entry name" value="FERRIC UPTAKE REGULATION PROTEIN"/>
    <property type="match status" value="1"/>
</dbReference>
<feature type="binding site" evidence="12">
    <location>
        <position position="146"/>
    </location>
    <ligand>
        <name>Zn(2+)</name>
        <dbReference type="ChEBI" id="CHEBI:29105"/>
    </ligand>
</feature>
<dbReference type="SUPFAM" id="SSF46785">
    <property type="entry name" value="Winged helix' DNA-binding domain"/>
    <property type="match status" value="1"/>
</dbReference>
<protein>
    <recommendedName>
        <fullName evidence="4">Ferric uptake regulation protein</fullName>
    </recommendedName>
</protein>
<proteinExistence type="inferred from homology"/>
<dbReference type="InterPro" id="IPR036388">
    <property type="entry name" value="WH-like_DNA-bd_sf"/>
</dbReference>
<comment type="subcellular location">
    <subcellularLocation>
        <location evidence="1">Cytoplasm</location>
    </subcellularLocation>
</comment>
<accession>A0A841H6D8</accession>
<evidence type="ECO:0000256" key="10">
    <source>
        <dbReference type="ARBA" id="ARBA00023125"/>
    </source>
</evidence>
<dbReference type="CDD" id="cd07153">
    <property type="entry name" value="Fur_like"/>
    <property type="match status" value="1"/>
</dbReference>
<evidence type="ECO:0000256" key="9">
    <source>
        <dbReference type="ARBA" id="ARBA00023015"/>
    </source>
</evidence>
<feature type="binding site" evidence="12">
    <location>
        <position position="109"/>
    </location>
    <ligand>
        <name>Zn(2+)</name>
        <dbReference type="ChEBI" id="CHEBI:29105"/>
    </ligand>
</feature>
<feature type="binding site" evidence="12">
    <location>
        <position position="106"/>
    </location>
    <ligand>
        <name>Zn(2+)</name>
        <dbReference type="ChEBI" id="CHEBI:29105"/>
    </ligand>
</feature>
<evidence type="ECO:0000313" key="15">
    <source>
        <dbReference type="Proteomes" id="UP000582837"/>
    </source>
</evidence>
<dbReference type="GO" id="GO:0045892">
    <property type="term" value="P:negative regulation of DNA-templated transcription"/>
    <property type="evidence" value="ECO:0007669"/>
    <property type="project" value="TreeGrafter"/>
</dbReference>
<comment type="subunit">
    <text evidence="3">Homodimer.</text>
</comment>
<dbReference type="GO" id="GO:0005829">
    <property type="term" value="C:cytosol"/>
    <property type="evidence" value="ECO:0007669"/>
    <property type="project" value="TreeGrafter"/>
</dbReference>
<comment type="similarity">
    <text evidence="2">Belongs to the Fur family.</text>
</comment>
<dbReference type="RefSeq" id="WP_170038992.1">
    <property type="nucleotide sequence ID" value="NZ_JABDTL010000002.1"/>
</dbReference>
<evidence type="ECO:0000256" key="12">
    <source>
        <dbReference type="PIRSR" id="PIRSR602481-1"/>
    </source>
</evidence>
<comment type="caution">
    <text evidence="14">The sequence shown here is derived from an EMBL/GenBank/DDBJ whole genome shotgun (WGS) entry which is preliminary data.</text>
</comment>
<organism evidence="14 15">
    <name type="scientific">Longimicrobium terrae</name>
    <dbReference type="NCBI Taxonomy" id="1639882"/>
    <lineage>
        <taxon>Bacteria</taxon>
        <taxon>Pseudomonadati</taxon>
        <taxon>Gemmatimonadota</taxon>
        <taxon>Longimicrobiia</taxon>
        <taxon>Longimicrobiales</taxon>
        <taxon>Longimicrobiaceae</taxon>
        <taxon>Longimicrobium</taxon>
    </lineage>
</organism>
<keyword evidence="9" id="KW-0805">Transcription regulation</keyword>
<dbReference type="Gene3D" id="3.30.1490.190">
    <property type="match status" value="1"/>
</dbReference>
<feature type="binding site" evidence="13">
    <location>
        <position position="138"/>
    </location>
    <ligand>
        <name>Fe cation</name>
        <dbReference type="ChEBI" id="CHEBI:24875"/>
    </ligand>
</feature>
<dbReference type="GO" id="GO:0008270">
    <property type="term" value="F:zinc ion binding"/>
    <property type="evidence" value="ECO:0007669"/>
    <property type="project" value="TreeGrafter"/>
</dbReference>
<dbReference type="Pfam" id="PF01475">
    <property type="entry name" value="FUR"/>
    <property type="match status" value="1"/>
</dbReference>
<evidence type="ECO:0000256" key="4">
    <source>
        <dbReference type="ARBA" id="ARBA00020910"/>
    </source>
</evidence>
<keyword evidence="8 12" id="KW-0862">Zinc</keyword>
<comment type="cofactor">
    <cofactor evidence="12">
        <name>Zn(2+)</name>
        <dbReference type="ChEBI" id="CHEBI:29105"/>
    </cofactor>
    <text evidence="12">Binds 1 zinc ion per subunit.</text>
</comment>
<dbReference type="Proteomes" id="UP000582837">
    <property type="component" value="Unassembled WGS sequence"/>
</dbReference>
<keyword evidence="6" id="KW-0678">Repressor</keyword>
<evidence type="ECO:0000256" key="8">
    <source>
        <dbReference type="ARBA" id="ARBA00022833"/>
    </source>
</evidence>
<dbReference type="InterPro" id="IPR036390">
    <property type="entry name" value="WH_DNA-bd_sf"/>
</dbReference>
<dbReference type="PANTHER" id="PTHR33202">
    <property type="entry name" value="ZINC UPTAKE REGULATION PROTEIN"/>
    <property type="match status" value="1"/>
</dbReference>
<keyword evidence="7 12" id="KW-0479">Metal-binding</keyword>
<keyword evidence="11" id="KW-0804">Transcription</keyword>
<keyword evidence="15" id="KW-1185">Reference proteome</keyword>
<evidence type="ECO:0000256" key="2">
    <source>
        <dbReference type="ARBA" id="ARBA00007957"/>
    </source>
</evidence>
<evidence type="ECO:0000256" key="11">
    <source>
        <dbReference type="ARBA" id="ARBA00023163"/>
    </source>
</evidence>
<name>A0A841H6D8_9BACT</name>
<dbReference type="InterPro" id="IPR002481">
    <property type="entry name" value="FUR"/>
</dbReference>
<evidence type="ECO:0000256" key="6">
    <source>
        <dbReference type="ARBA" id="ARBA00022491"/>
    </source>
</evidence>
<feature type="binding site" evidence="12">
    <location>
        <position position="149"/>
    </location>
    <ligand>
        <name>Zn(2+)</name>
        <dbReference type="ChEBI" id="CHEBI:29105"/>
    </ligand>
</feature>
<dbReference type="GO" id="GO:1900376">
    <property type="term" value="P:regulation of secondary metabolite biosynthetic process"/>
    <property type="evidence" value="ECO:0007669"/>
    <property type="project" value="TreeGrafter"/>
</dbReference>
<reference evidence="14 15" key="1">
    <citation type="submission" date="2020-08" db="EMBL/GenBank/DDBJ databases">
        <title>Genomic Encyclopedia of Type Strains, Phase IV (KMG-IV): sequencing the most valuable type-strain genomes for metagenomic binning, comparative biology and taxonomic classification.</title>
        <authorList>
            <person name="Goeker M."/>
        </authorList>
    </citation>
    <scope>NUCLEOTIDE SEQUENCE [LARGE SCALE GENOMIC DNA]</scope>
    <source>
        <strain evidence="14 15">DSM 29007</strain>
    </source>
</reference>
<dbReference type="EMBL" id="JACHIA010000031">
    <property type="protein sequence ID" value="MBB6073845.1"/>
    <property type="molecule type" value="Genomic_DNA"/>
</dbReference>
<evidence type="ECO:0000256" key="7">
    <source>
        <dbReference type="ARBA" id="ARBA00022723"/>
    </source>
</evidence>
<keyword evidence="10" id="KW-0238">DNA-binding</keyword>
<dbReference type="InterPro" id="IPR043135">
    <property type="entry name" value="Fur_C"/>
</dbReference>
<comment type="cofactor">
    <cofactor evidence="13">
        <name>Mn(2+)</name>
        <dbReference type="ChEBI" id="CHEBI:29035"/>
    </cofactor>
    <cofactor evidence="13">
        <name>Fe(2+)</name>
        <dbReference type="ChEBI" id="CHEBI:29033"/>
    </cofactor>
    <text evidence="13">Binds 1 Mn(2+) or Fe(2+) ion per subunit.</text>
</comment>
<dbReference type="GO" id="GO:0003700">
    <property type="term" value="F:DNA-binding transcription factor activity"/>
    <property type="evidence" value="ECO:0007669"/>
    <property type="project" value="InterPro"/>
</dbReference>
<evidence type="ECO:0000256" key="13">
    <source>
        <dbReference type="PIRSR" id="PIRSR602481-2"/>
    </source>
</evidence>
<evidence type="ECO:0000256" key="5">
    <source>
        <dbReference type="ARBA" id="ARBA00022490"/>
    </source>
</evidence>
<evidence type="ECO:0000313" key="14">
    <source>
        <dbReference type="EMBL" id="MBB6073845.1"/>
    </source>
</evidence>
<gene>
    <name evidence="14" type="ORF">HNQ61_005523</name>
</gene>
<keyword evidence="13" id="KW-0408">Iron</keyword>
<dbReference type="GO" id="GO:0000976">
    <property type="term" value="F:transcription cis-regulatory region binding"/>
    <property type="evidence" value="ECO:0007669"/>
    <property type="project" value="TreeGrafter"/>
</dbReference>
<dbReference type="AlphaFoldDB" id="A0A841H6D8"/>
<evidence type="ECO:0000256" key="3">
    <source>
        <dbReference type="ARBA" id="ARBA00011738"/>
    </source>
</evidence>
<sequence>MATMEHEVTSPYLHLFRRYLRQQGLPVTSQRDMVADVVFGSAAHLSVEEIEAELKKRGERIGKATIYRTMEILVRAGLVEDHDFGDGFKRYEHVFGHQPLHEHLVCTHCRKVVEFKRREISRIQHEVAREHGFIPQRHRLEIYGLCPECQASGVTLSRNGLACLGLGS</sequence>
<keyword evidence="5" id="KW-0963">Cytoplasm</keyword>
<dbReference type="Gene3D" id="1.10.10.10">
    <property type="entry name" value="Winged helix-like DNA-binding domain superfamily/Winged helix DNA-binding domain"/>
    <property type="match status" value="1"/>
</dbReference>